<sequence length="154" mass="15824">MEINITLDVQGATVEEVQWLAGLLAAQRTAPAPITVEAETATPAAPVEAEDKPKKTAKKPAAKKATPKKADPAPEPTPEPEPVADETDGATLNDADAPNEDALKAQAIERATALLATEGGAEAVKAALETVGARRVSALTGDDIRAFLDALPEA</sequence>
<accession>A0A8S5MW11</accession>
<name>A0A8S5MW11_9CAUD</name>
<evidence type="ECO:0000313" key="2">
    <source>
        <dbReference type="EMBL" id="DAD86529.1"/>
    </source>
</evidence>
<protein>
    <submittedName>
        <fullName evidence="2">Uncharacterized protein</fullName>
    </submittedName>
</protein>
<feature type="region of interest" description="Disordered" evidence="1">
    <location>
        <begin position="35"/>
        <end position="102"/>
    </location>
</feature>
<reference evidence="2" key="1">
    <citation type="journal article" date="2021" name="Proc. Natl. Acad. Sci. U.S.A.">
        <title>A Catalog of Tens of Thousands of Viruses from Human Metagenomes Reveals Hidden Associations with Chronic Diseases.</title>
        <authorList>
            <person name="Tisza M.J."/>
            <person name="Buck C.B."/>
        </authorList>
    </citation>
    <scope>NUCLEOTIDE SEQUENCE</scope>
    <source>
        <strain evidence="2">Ctu1h4</strain>
    </source>
</reference>
<organism evidence="2">
    <name type="scientific">Siphoviridae sp. ctu1h4</name>
    <dbReference type="NCBI Taxonomy" id="2826499"/>
    <lineage>
        <taxon>Viruses</taxon>
        <taxon>Duplodnaviria</taxon>
        <taxon>Heunggongvirae</taxon>
        <taxon>Uroviricota</taxon>
        <taxon>Caudoviricetes</taxon>
    </lineage>
</organism>
<feature type="compositionally biased region" description="Basic residues" evidence="1">
    <location>
        <begin position="55"/>
        <end position="67"/>
    </location>
</feature>
<dbReference type="EMBL" id="BK015001">
    <property type="protein sequence ID" value="DAD86529.1"/>
    <property type="molecule type" value="Genomic_DNA"/>
</dbReference>
<feature type="compositionally biased region" description="Low complexity" evidence="1">
    <location>
        <begin position="35"/>
        <end position="47"/>
    </location>
</feature>
<proteinExistence type="predicted"/>
<evidence type="ECO:0000256" key="1">
    <source>
        <dbReference type="SAM" id="MobiDB-lite"/>
    </source>
</evidence>